<dbReference type="GO" id="GO:1990414">
    <property type="term" value="P:replication-born double-strand break repair via sister chromatid exchange"/>
    <property type="evidence" value="ECO:0007669"/>
    <property type="project" value="TreeGrafter"/>
</dbReference>
<evidence type="ECO:0000256" key="1">
    <source>
        <dbReference type="SAM" id="MobiDB-lite"/>
    </source>
</evidence>
<protein>
    <submittedName>
        <fullName evidence="2">Uncharacterized protein</fullName>
    </submittedName>
</protein>
<keyword evidence="5" id="KW-1185">Reference proteome</keyword>
<reference evidence="4 5" key="1">
    <citation type="journal article" date="2020" name="bioRxiv">
        <title>Sequence and annotation of 42 cannabis genomes reveals extensive copy number variation in cannabinoid synthesis and pathogen resistance genes.</title>
        <authorList>
            <person name="Mckernan K.J."/>
            <person name="Helbert Y."/>
            <person name="Kane L.T."/>
            <person name="Ebling H."/>
            <person name="Zhang L."/>
            <person name="Liu B."/>
            <person name="Eaton Z."/>
            <person name="Mclaughlin S."/>
            <person name="Kingan S."/>
            <person name="Baybayan P."/>
            <person name="Concepcion G."/>
            <person name="Jordan M."/>
            <person name="Riva A."/>
            <person name="Barbazuk W."/>
            <person name="Harkins T."/>
        </authorList>
    </citation>
    <scope>NUCLEOTIDE SEQUENCE [LARGE SCALE GENOMIC DNA]</scope>
    <source>
        <strain evidence="4 5">cv. Jamaican Lion 4</strain>
        <strain evidence="3">Father</strain>
        <strain evidence="2">Mother</strain>
        <tissue evidence="2">Leaf</tissue>
    </source>
</reference>
<evidence type="ECO:0000313" key="4">
    <source>
        <dbReference type="Proteomes" id="UP000525078"/>
    </source>
</evidence>
<dbReference type="GO" id="GO:0008278">
    <property type="term" value="C:cohesin complex"/>
    <property type="evidence" value="ECO:0007669"/>
    <property type="project" value="InterPro"/>
</dbReference>
<dbReference type="EMBL" id="JAATIQ010000006">
    <property type="protein sequence ID" value="KAF4403048.1"/>
    <property type="molecule type" value="Genomic_DNA"/>
</dbReference>
<accession>A0A7J6HIE9</accession>
<dbReference type="EMBL" id="JAATIP010000009">
    <property type="protein sequence ID" value="KAF4394815.1"/>
    <property type="molecule type" value="Genomic_DNA"/>
</dbReference>
<evidence type="ECO:0000313" key="3">
    <source>
        <dbReference type="EMBL" id="KAF4403048.1"/>
    </source>
</evidence>
<feature type="region of interest" description="Disordered" evidence="1">
    <location>
        <begin position="29"/>
        <end position="53"/>
    </location>
</feature>
<dbReference type="AlphaFoldDB" id="A0A7J6HIE9"/>
<proteinExistence type="predicted"/>
<dbReference type="GO" id="GO:0003682">
    <property type="term" value="F:chromatin binding"/>
    <property type="evidence" value="ECO:0007669"/>
    <property type="project" value="TreeGrafter"/>
</dbReference>
<dbReference type="PANTHER" id="PTHR12585:SF69">
    <property type="entry name" value="FI11703P"/>
    <property type="match status" value="1"/>
</dbReference>
<evidence type="ECO:0000313" key="5">
    <source>
        <dbReference type="Proteomes" id="UP000583929"/>
    </source>
</evidence>
<organism evidence="2 4">
    <name type="scientific">Cannabis sativa</name>
    <name type="common">Hemp</name>
    <name type="synonym">Marijuana</name>
    <dbReference type="NCBI Taxonomy" id="3483"/>
    <lineage>
        <taxon>Eukaryota</taxon>
        <taxon>Viridiplantae</taxon>
        <taxon>Streptophyta</taxon>
        <taxon>Embryophyta</taxon>
        <taxon>Tracheophyta</taxon>
        <taxon>Spermatophyta</taxon>
        <taxon>Magnoliopsida</taxon>
        <taxon>eudicotyledons</taxon>
        <taxon>Gunneridae</taxon>
        <taxon>Pentapetalae</taxon>
        <taxon>rosids</taxon>
        <taxon>fabids</taxon>
        <taxon>Rosales</taxon>
        <taxon>Cannabaceae</taxon>
        <taxon>Cannabis</taxon>
    </lineage>
</organism>
<dbReference type="Proteomes" id="UP000583929">
    <property type="component" value="Unassembled WGS sequence"/>
</dbReference>
<name>A0A7J6HIE9_CANSA</name>
<evidence type="ECO:0000313" key="2">
    <source>
        <dbReference type="EMBL" id="KAF4394815.1"/>
    </source>
</evidence>
<comment type="caution">
    <text evidence="2">The sequence shown here is derived from an EMBL/GenBank/DDBJ whole genome shotgun (WGS) entry which is preliminary data.</text>
</comment>
<dbReference type="InterPro" id="IPR039781">
    <property type="entry name" value="Rad21/Rec8-like"/>
</dbReference>
<dbReference type="PANTHER" id="PTHR12585">
    <property type="entry name" value="SCC1 / RAD21 FAMILY MEMBER"/>
    <property type="match status" value="1"/>
</dbReference>
<dbReference type="GO" id="GO:0007062">
    <property type="term" value="P:sister chromatid cohesion"/>
    <property type="evidence" value="ECO:0007669"/>
    <property type="project" value="InterPro"/>
</dbReference>
<dbReference type="Proteomes" id="UP000525078">
    <property type="component" value="Unassembled WGS sequence"/>
</dbReference>
<sequence>MAAINTTAANRNCSVTAAAIAPMTAVKSPRHASEGVGSPQSHRAPRAAEGSAWNQIVRGESEPIATVPSSTSAVTEQVKQAFCSTAVDLPPEESTAPYHYIILTETFDLDDFELPDNEFQGVNNVLYQYDSRKLDTLIR</sequence>
<gene>
    <name evidence="2" type="ORF">F8388_015721</name>
    <name evidence="3" type="ORF">G4B88_010500</name>
</gene>